<proteinExistence type="predicted"/>
<dbReference type="Proteomes" id="UP000625631">
    <property type="component" value="Unassembled WGS sequence"/>
</dbReference>
<dbReference type="EMBL" id="JAEDAE010000002">
    <property type="protein sequence ID" value="MBH8557915.1"/>
    <property type="molecule type" value="Genomic_DNA"/>
</dbReference>
<reference evidence="1 2" key="1">
    <citation type="submission" date="2020-12" db="EMBL/GenBank/DDBJ databases">
        <title>Hymenobacter sp.</title>
        <authorList>
            <person name="Kim M.K."/>
        </authorList>
    </citation>
    <scope>NUCLEOTIDE SEQUENCE [LARGE SCALE GENOMIC DNA]</scope>
    <source>
        <strain evidence="1 2">BT442</strain>
    </source>
</reference>
<accession>A0ABS0Q5H8</accession>
<comment type="caution">
    <text evidence="1">The sequence shown here is derived from an EMBL/GenBank/DDBJ whole genome shotgun (WGS) entry which is preliminary data.</text>
</comment>
<dbReference type="RefSeq" id="WP_198075017.1">
    <property type="nucleotide sequence ID" value="NZ_JAEDAE010000002.1"/>
</dbReference>
<keyword evidence="2" id="KW-1185">Reference proteome</keyword>
<sequence length="345" mass="38865">MENLDRYGILTSITWSSTGWTKPLTKEDLQKSKYDFVRDNGEAADHLNFGHELYPAEADGTYIGYSPMLNRNPQVRDLGAIFFLSSDYQHDNRKCIVGVYAFPEIGETLRKAKHPIFKKFNFGNVRAKVDDIVYFAKPVVIDAESVVREQLLPTGKKISQRGFNYLTSDNVINILRLAERGNRRNAKLRGLLERLGQEEETDGEGLGGLVDNPDAGTLGGIAELEAKMQKMKPEQKRRVSVYIERGRIATLAKRHTGYKCLLCEAMKLNPIGFLKENGQPYVEAHHVDQVANLAVGALGLANIITLCANHHRQMHYGNVDLLSATKTQFKFRVDGRDFVIKKIKV</sequence>
<protein>
    <recommendedName>
        <fullName evidence="3">HNH nuclease domain-containing protein</fullName>
    </recommendedName>
</protein>
<dbReference type="CDD" id="cd00085">
    <property type="entry name" value="HNHc"/>
    <property type="match status" value="1"/>
</dbReference>
<gene>
    <name evidence="1" type="ORF">I7X13_07645</name>
</gene>
<evidence type="ECO:0008006" key="3">
    <source>
        <dbReference type="Google" id="ProtNLM"/>
    </source>
</evidence>
<evidence type="ECO:0000313" key="1">
    <source>
        <dbReference type="EMBL" id="MBH8557915.1"/>
    </source>
</evidence>
<dbReference type="InterPro" id="IPR003615">
    <property type="entry name" value="HNH_nuc"/>
</dbReference>
<organism evidence="1 2">
    <name type="scientific">Hymenobacter negativus</name>
    <dbReference type="NCBI Taxonomy" id="2795026"/>
    <lineage>
        <taxon>Bacteria</taxon>
        <taxon>Pseudomonadati</taxon>
        <taxon>Bacteroidota</taxon>
        <taxon>Cytophagia</taxon>
        <taxon>Cytophagales</taxon>
        <taxon>Hymenobacteraceae</taxon>
        <taxon>Hymenobacter</taxon>
    </lineage>
</organism>
<name>A0ABS0Q5H8_9BACT</name>
<evidence type="ECO:0000313" key="2">
    <source>
        <dbReference type="Proteomes" id="UP000625631"/>
    </source>
</evidence>